<dbReference type="SUPFAM" id="SSF56235">
    <property type="entry name" value="N-terminal nucleophile aminohydrolases (Ntn hydrolases)"/>
    <property type="match status" value="1"/>
</dbReference>
<dbReference type="AlphaFoldDB" id="A0A3L7AQX3"/>
<keyword evidence="3" id="KW-0732">Signal</keyword>
<dbReference type="Gene3D" id="3.60.60.10">
    <property type="entry name" value="Penicillin V Acylase, Chain A"/>
    <property type="match status" value="1"/>
</dbReference>
<reference evidence="5 6" key="1">
    <citation type="submission" date="2018-10" db="EMBL/GenBank/DDBJ databases">
        <title>Xanthobacter tagetidis genome sequencing and assembly.</title>
        <authorList>
            <person name="Maclea K.S."/>
            <person name="Goen A.E."/>
            <person name="Fatima S.A."/>
        </authorList>
    </citation>
    <scope>NUCLEOTIDE SEQUENCE [LARGE SCALE GENOMIC DNA]</scope>
    <source>
        <strain evidence="5 6">ATCC 700314</strain>
    </source>
</reference>
<dbReference type="GO" id="GO:0016787">
    <property type="term" value="F:hydrolase activity"/>
    <property type="evidence" value="ECO:0007669"/>
    <property type="project" value="UniProtKB-KW"/>
</dbReference>
<keyword evidence="2 5" id="KW-0378">Hydrolase</keyword>
<dbReference type="EMBL" id="RCTF01000001">
    <property type="protein sequence ID" value="RLP81862.1"/>
    <property type="molecule type" value="Genomic_DNA"/>
</dbReference>
<dbReference type="InterPro" id="IPR029132">
    <property type="entry name" value="CBAH/NAAA_C"/>
</dbReference>
<evidence type="ECO:0000313" key="6">
    <source>
        <dbReference type="Proteomes" id="UP000269692"/>
    </source>
</evidence>
<evidence type="ECO:0000313" key="5">
    <source>
        <dbReference type="EMBL" id="RLP81862.1"/>
    </source>
</evidence>
<comment type="similarity">
    <text evidence="1">Belongs to the peptidase C59 family.</text>
</comment>
<keyword evidence="6" id="KW-1185">Reference proteome</keyword>
<sequence length="373" mass="39661">MAHRPARRLLRLAKGLAAAFCGIAGALAPLGSGPAEACTRAVYLGSGGVNITGRTMDWAEDMRTNLWAFPAGIARTGAAGGSTPKWTSKYGSLIASGYDVGTADGINDQGLVANLLYLAESEYPAADGKPVLSMALWAQYVLDNFATVNEAVEALSKETFVVRTAVLPNGRAAQLHLAISDASGDSAIFEYLGGKLMIHHGRQYQVMTNSPSFDQQLALDAYWQQIGGDVFLPGTFRAADRFARASFFIKSLPTKAEPAIVSAVPDQSYENQAVASVASVMRSVSVPLGFSMPGAPNLAQTIWRTVSDQKNKVYYFDSSTSPNSFWVPLADLDLKPGAPVKKLTLTGGKVYAGNAAALFETAKPFTFMPVDMK</sequence>
<dbReference type="InterPro" id="IPR001202">
    <property type="entry name" value="WW_dom"/>
</dbReference>
<gene>
    <name evidence="5" type="ORF">D9R14_02410</name>
</gene>
<protein>
    <submittedName>
        <fullName evidence="5">Linear amide C-N hydrolase</fullName>
    </submittedName>
</protein>
<dbReference type="PANTHER" id="PTHR35527:SF2">
    <property type="entry name" value="HYDROLASE"/>
    <property type="match status" value="1"/>
</dbReference>
<dbReference type="InterPro" id="IPR029055">
    <property type="entry name" value="Ntn_hydrolases_N"/>
</dbReference>
<dbReference type="CDD" id="cd01902">
    <property type="entry name" value="Ntn_CGH"/>
    <property type="match status" value="1"/>
</dbReference>
<dbReference type="Pfam" id="PF02275">
    <property type="entry name" value="CBAH"/>
    <property type="match status" value="1"/>
</dbReference>
<feature type="signal peptide" evidence="3">
    <location>
        <begin position="1"/>
        <end position="37"/>
    </location>
</feature>
<comment type="caution">
    <text evidence="5">The sequence shown here is derived from an EMBL/GenBank/DDBJ whole genome shotgun (WGS) entry which is preliminary data.</text>
</comment>
<accession>A0A3L7AQX3</accession>
<dbReference type="PANTHER" id="PTHR35527">
    <property type="entry name" value="CHOLOYLGLYCINE HYDROLASE"/>
    <property type="match status" value="1"/>
</dbReference>
<evidence type="ECO:0000256" key="1">
    <source>
        <dbReference type="ARBA" id="ARBA00006625"/>
    </source>
</evidence>
<evidence type="ECO:0000259" key="4">
    <source>
        <dbReference type="PROSITE" id="PS01159"/>
    </source>
</evidence>
<dbReference type="Proteomes" id="UP000269692">
    <property type="component" value="Unassembled WGS sequence"/>
</dbReference>
<evidence type="ECO:0000256" key="2">
    <source>
        <dbReference type="ARBA" id="ARBA00022801"/>
    </source>
</evidence>
<dbReference type="InterPro" id="IPR052193">
    <property type="entry name" value="Peptidase_C59"/>
</dbReference>
<proteinExistence type="inferred from homology"/>
<dbReference type="PROSITE" id="PS01159">
    <property type="entry name" value="WW_DOMAIN_1"/>
    <property type="match status" value="1"/>
</dbReference>
<dbReference type="RefSeq" id="WP_121621676.1">
    <property type="nucleotide sequence ID" value="NZ_JACIIW010000004.1"/>
</dbReference>
<evidence type="ECO:0000256" key="3">
    <source>
        <dbReference type="SAM" id="SignalP"/>
    </source>
</evidence>
<feature type="domain" description="WW" evidence="4">
    <location>
        <begin position="303"/>
        <end position="328"/>
    </location>
</feature>
<name>A0A3L7AQX3_9HYPH</name>
<feature type="chain" id="PRO_5018129564" evidence="3">
    <location>
        <begin position="38"/>
        <end position="373"/>
    </location>
</feature>
<dbReference type="OrthoDB" id="1265391at2"/>
<organism evidence="5 6">
    <name type="scientific">Xanthobacter tagetidis</name>
    <dbReference type="NCBI Taxonomy" id="60216"/>
    <lineage>
        <taxon>Bacteria</taxon>
        <taxon>Pseudomonadati</taxon>
        <taxon>Pseudomonadota</taxon>
        <taxon>Alphaproteobacteria</taxon>
        <taxon>Hyphomicrobiales</taxon>
        <taxon>Xanthobacteraceae</taxon>
        <taxon>Xanthobacter</taxon>
    </lineage>
</organism>